<evidence type="ECO:0000313" key="1">
    <source>
        <dbReference type="EMBL" id="EKF18342.1"/>
    </source>
</evidence>
<dbReference type="EMBL" id="AMRM01000014">
    <property type="protein sequence ID" value="EKF18342.1"/>
    <property type="molecule type" value="Genomic_DNA"/>
</dbReference>
<dbReference type="STRING" id="391937.NA2_13135"/>
<dbReference type="PANTHER" id="PTHR40267:SF1">
    <property type="entry name" value="BLR3294 PROTEIN"/>
    <property type="match status" value="1"/>
</dbReference>
<protein>
    <submittedName>
        <fullName evidence="1">Maleate cis-trans isomerase</fullName>
    </submittedName>
</protein>
<dbReference type="eggNOG" id="COG3473">
    <property type="taxonomic scope" value="Bacteria"/>
</dbReference>
<keyword evidence="2" id="KW-1185">Reference proteome</keyword>
<reference evidence="1 2" key="1">
    <citation type="journal article" date="2012" name="J. Bacteriol.">
        <title>Genome Sequence of Nitratireductor pacificus Type Strain pht-3B.</title>
        <authorList>
            <person name="Lai Q."/>
            <person name="Li G."/>
            <person name="Shao Z."/>
        </authorList>
    </citation>
    <scope>NUCLEOTIDE SEQUENCE [LARGE SCALE GENOMIC DNA]</scope>
    <source>
        <strain evidence="2">pht-3B</strain>
    </source>
</reference>
<name>K2MM81_9HYPH</name>
<proteinExistence type="predicted"/>
<dbReference type="InterPro" id="IPR026286">
    <property type="entry name" value="MaiA/AMDase"/>
</dbReference>
<dbReference type="PIRSF" id="PIRSF015736">
    <property type="entry name" value="MI"/>
    <property type="match status" value="1"/>
</dbReference>
<dbReference type="InterPro" id="IPR053714">
    <property type="entry name" value="Iso_Racemase_Enz_sf"/>
</dbReference>
<gene>
    <name evidence="1" type="ORF">NA2_13135</name>
</gene>
<dbReference type="AlphaFoldDB" id="K2MM81"/>
<keyword evidence="1" id="KW-0413">Isomerase</keyword>
<dbReference type="Pfam" id="PF17645">
    <property type="entry name" value="Amdase"/>
    <property type="match status" value="1"/>
</dbReference>
<organism evidence="1 2">
    <name type="scientific">Nitratireductor pacificus pht-3B</name>
    <dbReference type="NCBI Taxonomy" id="391937"/>
    <lineage>
        <taxon>Bacteria</taxon>
        <taxon>Pseudomonadati</taxon>
        <taxon>Pseudomonadota</taxon>
        <taxon>Alphaproteobacteria</taxon>
        <taxon>Hyphomicrobiales</taxon>
        <taxon>Phyllobacteriaceae</taxon>
        <taxon>Nitratireductor</taxon>
    </lineage>
</organism>
<comment type="caution">
    <text evidence="1">The sequence shown here is derived from an EMBL/GenBank/DDBJ whole genome shotgun (WGS) entry which is preliminary data.</text>
</comment>
<sequence>MRGIFRKGQSDMEPFKPLPATPVRLGFVIPERNVACETEFPQFLPDGVTAHFSRLPREGAALTQESLIRMMDSVEHQSRLLGGIDARIILYACTSGSFLGADDALDTIADRIGAASGVPAVTTTRAVLDALAALQARTVFLISPYPDDIHAAEIAFLEKAGHPVPGNATFGCASSEMIRGINSRDVEALALGHRAAIRECDAVFLSCTNLRSMDRIAALEADLARPVFSSNSASLWRAMRGAGLTPRDIGAGRLFRLDLAGVDPSARVRGA</sequence>
<dbReference type="PANTHER" id="PTHR40267">
    <property type="entry name" value="BLR3294 PROTEIN"/>
    <property type="match status" value="1"/>
</dbReference>
<dbReference type="Proteomes" id="UP000006786">
    <property type="component" value="Unassembled WGS sequence"/>
</dbReference>
<accession>K2MM81</accession>
<dbReference type="PATRIC" id="fig|391937.3.peg.2695"/>
<dbReference type="Gene3D" id="3.40.50.12500">
    <property type="match status" value="1"/>
</dbReference>
<evidence type="ECO:0000313" key="2">
    <source>
        <dbReference type="Proteomes" id="UP000006786"/>
    </source>
</evidence>
<dbReference type="GO" id="GO:0016853">
    <property type="term" value="F:isomerase activity"/>
    <property type="evidence" value="ECO:0007669"/>
    <property type="project" value="UniProtKB-KW"/>
</dbReference>